<name>A0AAN5APA4_9BACT</name>
<dbReference type="InterPro" id="IPR000917">
    <property type="entry name" value="Sulfatase_N"/>
</dbReference>
<dbReference type="InterPro" id="IPR017850">
    <property type="entry name" value="Alkaline_phosphatase_core_sf"/>
</dbReference>
<evidence type="ECO:0000313" key="3">
    <source>
        <dbReference type="EMBL" id="GJM64136.1"/>
    </source>
</evidence>
<proteinExistence type="inferred from homology"/>
<organism evidence="3 4">
    <name type="scientific">Persicobacter diffluens</name>
    <dbReference type="NCBI Taxonomy" id="981"/>
    <lineage>
        <taxon>Bacteria</taxon>
        <taxon>Pseudomonadati</taxon>
        <taxon>Bacteroidota</taxon>
        <taxon>Cytophagia</taxon>
        <taxon>Cytophagales</taxon>
        <taxon>Persicobacteraceae</taxon>
        <taxon>Persicobacter</taxon>
    </lineage>
</organism>
<dbReference type="SUPFAM" id="SSF53649">
    <property type="entry name" value="Alkaline phosphatase-like"/>
    <property type="match status" value="1"/>
</dbReference>
<dbReference type="Pfam" id="PF00884">
    <property type="entry name" value="Sulfatase"/>
    <property type="match status" value="1"/>
</dbReference>
<gene>
    <name evidence="3" type="ORF">PEDI_46880</name>
</gene>
<dbReference type="PANTHER" id="PTHR42693:SF33">
    <property type="entry name" value="ARYLSULFATASE"/>
    <property type="match status" value="1"/>
</dbReference>
<evidence type="ECO:0000313" key="4">
    <source>
        <dbReference type="Proteomes" id="UP001310022"/>
    </source>
</evidence>
<reference evidence="3 4" key="1">
    <citation type="submission" date="2021-12" db="EMBL/GenBank/DDBJ databases">
        <title>Genome sequencing of bacteria with rrn-lacking chromosome and rrn-plasmid.</title>
        <authorList>
            <person name="Anda M."/>
            <person name="Iwasaki W."/>
        </authorList>
    </citation>
    <scope>NUCLEOTIDE SEQUENCE [LARGE SCALE GENOMIC DNA]</scope>
    <source>
        <strain evidence="3 4">NBRC 15940</strain>
    </source>
</reference>
<evidence type="ECO:0000256" key="1">
    <source>
        <dbReference type="ARBA" id="ARBA00008779"/>
    </source>
</evidence>
<dbReference type="Gene3D" id="3.40.720.10">
    <property type="entry name" value="Alkaline Phosphatase, subunit A"/>
    <property type="match status" value="1"/>
</dbReference>
<sequence length="497" mass="56157">MNTFFKIKNWWPWAAKITLLIALIVGLLIRCQPPTQKATAEAEKPNIIFILTDDLGAGDLGCTGHPYAQTPNIDQLAIDGVRFTKAYMSASWCAPSRYGLMRGQYPSREFYGTRNLMPEQPSVTKMLKEAGYATAHFGKWHMNIGKKYSNSPSDFGIDEHLTILSGGPTWSKEERKDPYFRAKSTDKYVDLTMDFIQKQSIEKDNKPFYVNLWVAPTHSYIDPTPEQLSVYKNLKVNLEDFKNPWQREFLEFVGQHGDINKSMQAYCADLTALDKAVGRLMTFLKENGLEENTMIVFSSDNGPGPLTFQVEEESVVERYKKMPTLLNNVGSSGDYRDRKLSVHDGGIRVPLIVKWPKNAPKGKVDTETTFVGVDWLPTVASICGIDLPEANYDGHDLKTAFSGKAVKRETPVFWSENDYQKAVLSGNYKGTMNKAGEFFLYNIENDPGEHKDLKSIETAKAEEVKSLLDNYLATVPDMEQSKAQFKAYRLSQKEVAH</sequence>
<dbReference type="GO" id="GO:0004065">
    <property type="term" value="F:arylsulfatase activity"/>
    <property type="evidence" value="ECO:0007669"/>
    <property type="project" value="TreeGrafter"/>
</dbReference>
<protein>
    <submittedName>
        <fullName evidence="3">N-acetylgalactosamine-6-sulfatase</fullName>
    </submittedName>
</protein>
<dbReference type="PANTHER" id="PTHR42693">
    <property type="entry name" value="ARYLSULFATASE FAMILY MEMBER"/>
    <property type="match status" value="1"/>
</dbReference>
<dbReference type="AlphaFoldDB" id="A0AAN5APA4"/>
<feature type="domain" description="Sulfatase N-terminal" evidence="2">
    <location>
        <begin position="45"/>
        <end position="384"/>
    </location>
</feature>
<accession>A0AAN5APA4</accession>
<dbReference type="InterPro" id="IPR050738">
    <property type="entry name" value="Sulfatase"/>
</dbReference>
<keyword evidence="4" id="KW-1185">Reference proteome</keyword>
<dbReference type="Gene3D" id="3.30.1120.10">
    <property type="match status" value="1"/>
</dbReference>
<dbReference type="EMBL" id="BQKE01000004">
    <property type="protein sequence ID" value="GJM64136.1"/>
    <property type="molecule type" value="Genomic_DNA"/>
</dbReference>
<comment type="caution">
    <text evidence="3">The sequence shown here is derived from an EMBL/GenBank/DDBJ whole genome shotgun (WGS) entry which is preliminary data.</text>
</comment>
<evidence type="ECO:0000259" key="2">
    <source>
        <dbReference type="Pfam" id="PF00884"/>
    </source>
</evidence>
<dbReference type="Proteomes" id="UP001310022">
    <property type="component" value="Unassembled WGS sequence"/>
</dbReference>
<comment type="similarity">
    <text evidence="1">Belongs to the sulfatase family.</text>
</comment>